<evidence type="ECO:0000313" key="8">
    <source>
        <dbReference type="Proteomes" id="UP000184188"/>
    </source>
</evidence>
<dbReference type="PANTHER" id="PTHR31845:SF10">
    <property type="entry name" value="ZN(II)2CYS6 TRANSCRIPTION FACTOR (EUROFUNG)"/>
    <property type="match status" value="1"/>
</dbReference>
<proteinExistence type="predicted"/>
<keyword evidence="3" id="KW-0238">DNA-binding</keyword>
<evidence type="ECO:0000313" key="7">
    <source>
        <dbReference type="EMBL" id="OJJ51247.1"/>
    </source>
</evidence>
<keyword evidence="8" id="KW-1185">Reference proteome</keyword>
<comment type="subcellular location">
    <subcellularLocation>
        <location evidence="1">Nucleus</location>
    </subcellularLocation>
</comment>
<dbReference type="AlphaFoldDB" id="A0A1L9SVW7"/>
<dbReference type="OrthoDB" id="4364543at2759"/>
<reference evidence="8" key="1">
    <citation type="journal article" date="2017" name="Genome Biol.">
        <title>Comparative genomics reveals high biological diversity and specific adaptations in the industrially and medically important fungal genus Aspergillus.</title>
        <authorList>
            <person name="de Vries R.P."/>
            <person name="Riley R."/>
            <person name="Wiebenga A."/>
            <person name="Aguilar-Osorio G."/>
            <person name="Amillis S."/>
            <person name="Uchima C.A."/>
            <person name="Anderluh G."/>
            <person name="Asadollahi M."/>
            <person name="Askin M."/>
            <person name="Barry K."/>
            <person name="Battaglia E."/>
            <person name="Bayram O."/>
            <person name="Benocci T."/>
            <person name="Braus-Stromeyer S.A."/>
            <person name="Caldana C."/>
            <person name="Canovas D."/>
            <person name="Cerqueira G.C."/>
            <person name="Chen F."/>
            <person name="Chen W."/>
            <person name="Choi C."/>
            <person name="Clum A."/>
            <person name="Dos Santos R.A."/>
            <person name="Damasio A.R."/>
            <person name="Diallinas G."/>
            <person name="Emri T."/>
            <person name="Fekete E."/>
            <person name="Flipphi M."/>
            <person name="Freyberg S."/>
            <person name="Gallo A."/>
            <person name="Gournas C."/>
            <person name="Habgood R."/>
            <person name="Hainaut M."/>
            <person name="Harispe M.L."/>
            <person name="Henrissat B."/>
            <person name="Hilden K.S."/>
            <person name="Hope R."/>
            <person name="Hossain A."/>
            <person name="Karabika E."/>
            <person name="Karaffa L."/>
            <person name="Karanyi Z."/>
            <person name="Krasevec N."/>
            <person name="Kuo A."/>
            <person name="Kusch H."/>
            <person name="LaButti K."/>
            <person name="Lagendijk E.L."/>
            <person name="Lapidus A."/>
            <person name="Levasseur A."/>
            <person name="Lindquist E."/>
            <person name="Lipzen A."/>
            <person name="Logrieco A.F."/>
            <person name="MacCabe A."/>
            <person name="Maekelae M.R."/>
            <person name="Malavazi I."/>
            <person name="Melin P."/>
            <person name="Meyer V."/>
            <person name="Mielnichuk N."/>
            <person name="Miskei M."/>
            <person name="Molnar A.P."/>
            <person name="Mule G."/>
            <person name="Ngan C.Y."/>
            <person name="Orejas M."/>
            <person name="Orosz E."/>
            <person name="Ouedraogo J.P."/>
            <person name="Overkamp K.M."/>
            <person name="Park H.-S."/>
            <person name="Perrone G."/>
            <person name="Piumi F."/>
            <person name="Punt P.J."/>
            <person name="Ram A.F."/>
            <person name="Ramon A."/>
            <person name="Rauscher S."/>
            <person name="Record E."/>
            <person name="Riano-Pachon D.M."/>
            <person name="Robert V."/>
            <person name="Roehrig J."/>
            <person name="Ruller R."/>
            <person name="Salamov A."/>
            <person name="Salih N.S."/>
            <person name="Samson R.A."/>
            <person name="Sandor E."/>
            <person name="Sanguinetti M."/>
            <person name="Schuetze T."/>
            <person name="Sepcic K."/>
            <person name="Shelest E."/>
            <person name="Sherlock G."/>
            <person name="Sophianopoulou V."/>
            <person name="Squina F.M."/>
            <person name="Sun H."/>
            <person name="Susca A."/>
            <person name="Todd R.B."/>
            <person name="Tsang A."/>
            <person name="Unkles S.E."/>
            <person name="van de Wiele N."/>
            <person name="van Rossen-Uffink D."/>
            <person name="Oliveira J.V."/>
            <person name="Vesth T.C."/>
            <person name="Visser J."/>
            <person name="Yu J.-H."/>
            <person name="Zhou M."/>
            <person name="Andersen M.R."/>
            <person name="Archer D.B."/>
            <person name="Baker S.E."/>
            <person name="Benoit I."/>
            <person name="Brakhage A.A."/>
            <person name="Braus G.H."/>
            <person name="Fischer R."/>
            <person name="Frisvad J.C."/>
            <person name="Goldman G.H."/>
            <person name="Houbraken J."/>
            <person name="Oakley B."/>
            <person name="Pocsi I."/>
            <person name="Scazzocchio C."/>
            <person name="Seiboth B."/>
            <person name="vanKuyk P.A."/>
            <person name="Wortman J."/>
            <person name="Dyer P.S."/>
            <person name="Grigoriev I.V."/>
        </authorList>
    </citation>
    <scope>NUCLEOTIDE SEQUENCE [LARGE SCALE GENOMIC DNA]</scope>
    <source>
        <strain evidence="8">CBS 506.65</strain>
    </source>
</reference>
<keyword evidence="2" id="KW-0805">Transcription regulation</keyword>
<keyword evidence="4" id="KW-0804">Transcription</keyword>
<feature type="compositionally biased region" description="Polar residues" evidence="6">
    <location>
        <begin position="1"/>
        <end position="13"/>
    </location>
</feature>
<dbReference type="VEuPathDB" id="FungiDB:ASPZODRAFT_127282"/>
<evidence type="ECO:0000256" key="4">
    <source>
        <dbReference type="ARBA" id="ARBA00023163"/>
    </source>
</evidence>
<name>A0A1L9SVW7_9EURO</name>
<evidence type="ECO:0000256" key="6">
    <source>
        <dbReference type="SAM" id="MobiDB-lite"/>
    </source>
</evidence>
<evidence type="ECO:0000256" key="1">
    <source>
        <dbReference type="ARBA" id="ARBA00004123"/>
    </source>
</evidence>
<feature type="region of interest" description="Disordered" evidence="6">
    <location>
        <begin position="1"/>
        <end position="21"/>
    </location>
</feature>
<accession>A0A1L9SVW7</accession>
<sequence length="544" mass="61577">MGQQFIQQNSPSSPKDPKNIRLKSRSSLEAIKQKEMDSQAPARAVSSFSPVFDHTESTPGQYIEIVPGFRMTLNEADKALNLYRSFYTSYFPFVPIPVTMTALEMDSETPFLLRTILQVTAPVNHTIQKKVQTWFREHIAQHVLVEGERRLEVLQAIIVFVAWGDFQFYIEPQATDLLQLSEAIMLDLGLNRPPGSLGGAVRLSFVPEATRKLRLGHKRESHNLDDKRTMLGCYYINSLIATLFRRIRCFGNTPYLTRCCEAVLEAQEYESDQLLVSLVRMQRLLARISDSFPGPDVDETPGPFLDAPLHMVMATTRKEIDALVQSQPPEVKNNALFWIHYYGVLIRLYEPAIHMQPLLTSGNPLESTHRTEALWGCLQAAKDFFVAYTAIPLAKLGSMPLMPTTYLSFAFVTSSRILLLDDSDWSAHLARKTFDFATACQSLSDRLYEADRLAQVVGGRRKFDDAGKSVLYSTCMKVQWIREWYTAKTSLADDRTNTAPTSLSTNQAMDLDQSLQESSFVPIELDQEFWQVLLDLNGTSTWSG</sequence>
<dbReference type="RefSeq" id="XP_022585757.1">
    <property type="nucleotide sequence ID" value="XM_022721704.1"/>
</dbReference>
<dbReference type="EMBL" id="KV878336">
    <property type="protein sequence ID" value="OJJ51247.1"/>
    <property type="molecule type" value="Genomic_DNA"/>
</dbReference>
<protein>
    <recommendedName>
        <fullName evidence="9">Transcription factor domain-containing protein</fullName>
    </recommendedName>
</protein>
<dbReference type="GO" id="GO:0005634">
    <property type="term" value="C:nucleus"/>
    <property type="evidence" value="ECO:0007669"/>
    <property type="project" value="UniProtKB-SubCell"/>
</dbReference>
<dbReference type="GO" id="GO:0000976">
    <property type="term" value="F:transcription cis-regulatory region binding"/>
    <property type="evidence" value="ECO:0007669"/>
    <property type="project" value="TreeGrafter"/>
</dbReference>
<dbReference type="GeneID" id="34608169"/>
<keyword evidence="5" id="KW-0539">Nucleus</keyword>
<gene>
    <name evidence="7" type="ORF">ASPZODRAFT_127282</name>
</gene>
<evidence type="ECO:0008006" key="9">
    <source>
        <dbReference type="Google" id="ProtNLM"/>
    </source>
</evidence>
<evidence type="ECO:0000256" key="3">
    <source>
        <dbReference type="ARBA" id="ARBA00023125"/>
    </source>
</evidence>
<dbReference type="PANTHER" id="PTHR31845">
    <property type="entry name" value="FINGER DOMAIN PROTEIN, PUTATIVE-RELATED"/>
    <property type="match status" value="1"/>
</dbReference>
<evidence type="ECO:0000256" key="5">
    <source>
        <dbReference type="ARBA" id="ARBA00023242"/>
    </source>
</evidence>
<dbReference type="InterPro" id="IPR051089">
    <property type="entry name" value="prtT"/>
</dbReference>
<dbReference type="Proteomes" id="UP000184188">
    <property type="component" value="Unassembled WGS sequence"/>
</dbReference>
<evidence type="ECO:0000256" key="2">
    <source>
        <dbReference type="ARBA" id="ARBA00023015"/>
    </source>
</evidence>
<organism evidence="7 8">
    <name type="scientific">Penicilliopsis zonata CBS 506.65</name>
    <dbReference type="NCBI Taxonomy" id="1073090"/>
    <lineage>
        <taxon>Eukaryota</taxon>
        <taxon>Fungi</taxon>
        <taxon>Dikarya</taxon>
        <taxon>Ascomycota</taxon>
        <taxon>Pezizomycotina</taxon>
        <taxon>Eurotiomycetes</taxon>
        <taxon>Eurotiomycetidae</taxon>
        <taxon>Eurotiales</taxon>
        <taxon>Aspergillaceae</taxon>
        <taxon>Penicilliopsis</taxon>
    </lineage>
</organism>
<dbReference type="STRING" id="1073090.A0A1L9SVW7"/>
<dbReference type="CDD" id="cd12148">
    <property type="entry name" value="fungal_TF_MHR"/>
    <property type="match status" value="1"/>
</dbReference>
<dbReference type="GO" id="GO:0000981">
    <property type="term" value="F:DNA-binding transcription factor activity, RNA polymerase II-specific"/>
    <property type="evidence" value="ECO:0007669"/>
    <property type="project" value="TreeGrafter"/>
</dbReference>